<dbReference type="AlphaFoldDB" id="A0A7K1TDF9"/>
<keyword evidence="2" id="KW-1185">Reference proteome</keyword>
<evidence type="ECO:0000313" key="2">
    <source>
        <dbReference type="Proteomes" id="UP000441336"/>
    </source>
</evidence>
<dbReference type="Proteomes" id="UP000441336">
    <property type="component" value="Unassembled WGS sequence"/>
</dbReference>
<evidence type="ECO:0000313" key="1">
    <source>
        <dbReference type="EMBL" id="MVN76430.1"/>
    </source>
</evidence>
<gene>
    <name evidence="1" type="ORF">GO988_08845</name>
</gene>
<name>A0A7K1TDF9_9BACT</name>
<dbReference type="EMBL" id="WQKZ01000002">
    <property type="protein sequence ID" value="MVN76430.1"/>
    <property type="molecule type" value="Genomic_DNA"/>
</dbReference>
<sequence length="437" mass="49972">MNQTFYASKMSKFPTHKINAIPSGDDGILVSDVLKLITGSKYYDELYSALNVEEIKDDYIKIPGATILVDKVDSESNKYIKFDVKSDYEGLKFRHLDQESDTDDVLEVHFDERRQITFPHIVSEEKQAEIHGAVIKAVPRYSAQASLLESLYGMNRYAGDLATKSLRDLVLKNLQLIEEAHRDEARELKKHTKWYRLLRDETDGQYYFRALITDVYKDYNIGVSVFIALISLHKLMKDSDGNLAYSVKSFDYNESYINTVFEEDGGLQIPKIGLAKFMLELSNSEITRGAVKINGLCSIIADEKDKEEVTVHMQSPKRVRTSIVSISHKDRPKTAMQAMNLAENLKTVRDDLYKDIAAISTKDPKKILFRFREKLKNDRTISKTNRNQIYTSLEQHITSFYELFKLMGGAEEVIAGEGFDAIEHLRFIAFLAITAPQ</sequence>
<accession>A0A7K1TDF9</accession>
<protein>
    <submittedName>
        <fullName evidence="1">Uncharacterized protein</fullName>
    </submittedName>
</protein>
<reference evidence="1 2" key="1">
    <citation type="submission" date="2019-12" db="EMBL/GenBank/DDBJ databases">
        <title>Hymenobacter sp. HMF4947 Genome sequencing and assembly.</title>
        <authorList>
            <person name="Kang H."/>
            <person name="Cha I."/>
            <person name="Kim H."/>
            <person name="Joh K."/>
        </authorList>
    </citation>
    <scope>NUCLEOTIDE SEQUENCE [LARGE SCALE GENOMIC DNA]</scope>
    <source>
        <strain evidence="1 2">HMF4947</strain>
    </source>
</reference>
<dbReference type="RefSeq" id="WP_157564312.1">
    <property type="nucleotide sequence ID" value="NZ_WQKZ01000002.1"/>
</dbReference>
<proteinExistence type="predicted"/>
<organism evidence="1 2">
    <name type="scientific">Hymenobacter ginkgonis</name>
    <dbReference type="NCBI Taxonomy" id="2682976"/>
    <lineage>
        <taxon>Bacteria</taxon>
        <taxon>Pseudomonadati</taxon>
        <taxon>Bacteroidota</taxon>
        <taxon>Cytophagia</taxon>
        <taxon>Cytophagales</taxon>
        <taxon>Hymenobacteraceae</taxon>
        <taxon>Hymenobacter</taxon>
    </lineage>
</organism>
<comment type="caution">
    <text evidence="1">The sequence shown here is derived from an EMBL/GenBank/DDBJ whole genome shotgun (WGS) entry which is preliminary data.</text>
</comment>